<reference evidence="3" key="1">
    <citation type="submission" date="2020-10" db="EMBL/GenBank/DDBJ databases">
        <authorList>
            <person name="Gilroy R."/>
        </authorList>
    </citation>
    <scope>NUCLEOTIDE SEQUENCE</scope>
    <source>
        <strain evidence="3">CHK195-4489</strain>
    </source>
</reference>
<protein>
    <submittedName>
        <fullName evidence="3">Helix-turn-helix transcriptional regulator</fullName>
    </submittedName>
</protein>
<dbReference type="CDD" id="cd00093">
    <property type="entry name" value="HTH_XRE"/>
    <property type="match status" value="2"/>
</dbReference>
<organism evidence="3 4">
    <name type="scientific">Candidatus Egerieisoma faecipullorum</name>
    <dbReference type="NCBI Taxonomy" id="2840963"/>
    <lineage>
        <taxon>Bacteria</taxon>
        <taxon>Bacillati</taxon>
        <taxon>Bacillota</taxon>
        <taxon>Clostridia</taxon>
        <taxon>Eubacteriales</taxon>
        <taxon>Clostridiaceae</taxon>
        <taxon>Clostridiaceae incertae sedis</taxon>
        <taxon>Candidatus Egerieisoma</taxon>
    </lineage>
</organism>
<dbReference type="SUPFAM" id="SSF47413">
    <property type="entry name" value="lambda repressor-like DNA-binding domains"/>
    <property type="match status" value="2"/>
</dbReference>
<dbReference type="Gene3D" id="1.10.260.40">
    <property type="entry name" value="lambda repressor-like DNA-binding domains"/>
    <property type="match status" value="2"/>
</dbReference>
<evidence type="ECO:0000313" key="3">
    <source>
        <dbReference type="EMBL" id="HIU29387.1"/>
    </source>
</evidence>
<dbReference type="PROSITE" id="PS50943">
    <property type="entry name" value="HTH_CROC1"/>
    <property type="match status" value="1"/>
</dbReference>
<reference evidence="3" key="2">
    <citation type="journal article" date="2021" name="PeerJ">
        <title>Extensive microbial diversity within the chicken gut microbiome revealed by metagenomics and culture.</title>
        <authorList>
            <person name="Gilroy R."/>
            <person name="Ravi A."/>
            <person name="Getino M."/>
            <person name="Pursley I."/>
            <person name="Horton D.L."/>
            <person name="Alikhan N.F."/>
            <person name="Baker D."/>
            <person name="Gharbi K."/>
            <person name="Hall N."/>
            <person name="Watson M."/>
            <person name="Adriaenssens E.M."/>
            <person name="Foster-Nyarko E."/>
            <person name="Jarju S."/>
            <person name="Secka A."/>
            <person name="Antonio M."/>
            <person name="Oren A."/>
            <person name="Chaudhuri R.R."/>
            <person name="La Ragione R."/>
            <person name="Hildebrand F."/>
            <person name="Pallen M.J."/>
        </authorList>
    </citation>
    <scope>NUCLEOTIDE SEQUENCE</scope>
    <source>
        <strain evidence="3">CHK195-4489</strain>
    </source>
</reference>
<proteinExistence type="predicted"/>
<keyword evidence="1" id="KW-0238">DNA-binding</keyword>
<dbReference type="PANTHER" id="PTHR46558">
    <property type="entry name" value="TRACRIPTIONAL REGULATORY PROTEIN-RELATED-RELATED"/>
    <property type="match status" value="1"/>
</dbReference>
<dbReference type="GO" id="GO:0003677">
    <property type="term" value="F:DNA binding"/>
    <property type="evidence" value="ECO:0007669"/>
    <property type="project" value="UniProtKB-KW"/>
</dbReference>
<dbReference type="SMART" id="SM00530">
    <property type="entry name" value="HTH_XRE"/>
    <property type="match status" value="2"/>
</dbReference>
<gene>
    <name evidence="3" type="ORF">IAD50_03705</name>
</gene>
<feature type="domain" description="HTH cro/C1-type" evidence="2">
    <location>
        <begin position="125"/>
        <end position="175"/>
    </location>
</feature>
<dbReference type="AlphaFoldDB" id="A0A9D1I7Q8"/>
<comment type="caution">
    <text evidence="3">The sequence shown here is derived from an EMBL/GenBank/DDBJ whole genome shotgun (WGS) entry which is preliminary data.</text>
</comment>
<dbReference type="EMBL" id="DVMM01000072">
    <property type="protein sequence ID" value="HIU29387.1"/>
    <property type="molecule type" value="Genomic_DNA"/>
</dbReference>
<dbReference type="InterPro" id="IPR001387">
    <property type="entry name" value="Cro/C1-type_HTH"/>
</dbReference>
<evidence type="ECO:0000259" key="2">
    <source>
        <dbReference type="PROSITE" id="PS50943"/>
    </source>
</evidence>
<sequence length="197" mass="22973">MEKKNVLYDKTCAERIIFIRQGKGNKKDKISQDKLAARFRTENCKISRDTIADIESGVRDIFDIEVFWFAKVLNVPLNYLLGITDQYNGTDLEYEPQIDPSMKDRKNICGTWIREARYHQEKDSISQQELAKQMTESGIEMSYYTILYIESGKRRVSLTELKHFARILNKPLEYLLKGTNPKLPNIESFESFAAEDN</sequence>
<dbReference type="PANTHER" id="PTHR46558:SF4">
    <property type="entry name" value="DNA-BIDING PHAGE PROTEIN"/>
    <property type="match status" value="1"/>
</dbReference>
<evidence type="ECO:0000313" key="4">
    <source>
        <dbReference type="Proteomes" id="UP000824089"/>
    </source>
</evidence>
<dbReference type="InterPro" id="IPR010982">
    <property type="entry name" value="Lambda_DNA-bd_dom_sf"/>
</dbReference>
<accession>A0A9D1I7Q8</accession>
<name>A0A9D1I7Q8_9CLOT</name>
<dbReference type="Proteomes" id="UP000824089">
    <property type="component" value="Unassembled WGS sequence"/>
</dbReference>
<evidence type="ECO:0000256" key="1">
    <source>
        <dbReference type="ARBA" id="ARBA00023125"/>
    </source>
</evidence>